<dbReference type="InterPro" id="IPR052772">
    <property type="entry name" value="Endo/PolyKinase_Domain-Protein"/>
</dbReference>
<protein>
    <recommendedName>
        <fullName evidence="2">Smr domain-containing protein</fullName>
    </recommendedName>
</protein>
<accession>A0A507B6N5</accession>
<dbReference type="CDD" id="cd14279">
    <property type="entry name" value="CUE"/>
    <property type="match status" value="1"/>
</dbReference>
<dbReference type="Proteomes" id="UP000319257">
    <property type="component" value="Unassembled WGS sequence"/>
</dbReference>
<dbReference type="PROSITE" id="PS50828">
    <property type="entry name" value="SMR"/>
    <property type="match status" value="1"/>
</dbReference>
<keyword evidence="4" id="KW-1185">Reference proteome</keyword>
<dbReference type="STRING" id="1093900.A0A507B6N5"/>
<comment type="caution">
    <text evidence="3">The sequence shown here is derived from an EMBL/GenBank/DDBJ whole genome shotgun (WGS) entry which is preliminary data.</text>
</comment>
<dbReference type="AlphaFoldDB" id="A0A507B6N5"/>
<proteinExistence type="predicted"/>
<feature type="compositionally biased region" description="Pro residues" evidence="1">
    <location>
        <begin position="260"/>
        <end position="272"/>
    </location>
</feature>
<dbReference type="GO" id="GO:0004519">
    <property type="term" value="F:endonuclease activity"/>
    <property type="evidence" value="ECO:0007669"/>
    <property type="project" value="TreeGrafter"/>
</dbReference>
<feature type="domain" description="Smr" evidence="2">
    <location>
        <begin position="375"/>
        <end position="460"/>
    </location>
</feature>
<evidence type="ECO:0000313" key="4">
    <source>
        <dbReference type="Proteomes" id="UP000319257"/>
    </source>
</evidence>
<dbReference type="InterPro" id="IPR036063">
    <property type="entry name" value="Smr_dom_sf"/>
</dbReference>
<dbReference type="InParanoid" id="A0A507B6N5"/>
<dbReference type="GeneID" id="41978931"/>
<organism evidence="3 4">
    <name type="scientific">Thyridium curvatum</name>
    <dbReference type="NCBI Taxonomy" id="1093900"/>
    <lineage>
        <taxon>Eukaryota</taxon>
        <taxon>Fungi</taxon>
        <taxon>Dikarya</taxon>
        <taxon>Ascomycota</taxon>
        <taxon>Pezizomycotina</taxon>
        <taxon>Sordariomycetes</taxon>
        <taxon>Sordariomycetidae</taxon>
        <taxon>Thyridiales</taxon>
        <taxon>Thyridiaceae</taxon>
        <taxon>Thyridium</taxon>
    </lineage>
</organism>
<reference evidence="3 4" key="1">
    <citation type="submission" date="2019-06" db="EMBL/GenBank/DDBJ databases">
        <title>Draft genome sequence of the filamentous fungus Phialemoniopsis curvata isolated from diesel fuel.</title>
        <authorList>
            <person name="Varaljay V.A."/>
            <person name="Lyon W.J."/>
            <person name="Crouch A.L."/>
            <person name="Drake C.E."/>
            <person name="Hollomon J.M."/>
            <person name="Nadeau L.J."/>
            <person name="Nunn H.S."/>
            <person name="Stevenson B.S."/>
            <person name="Bojanowski C.L."/>
            <person name="Crookes-Goodson W.J."/>
        </authorList>
    </citation>
    <scope>NUCLEOTIDE SEQUENCE [LARGE SCALE GENOMIC DNA]</scope>
    <source>
        <strain evidence="3 4">D216</strain>
    </source>
</reference>
<dbReference type="PANTHER" id="PTHR46535:SF1">
    <property type="entry name" value="NEDD4-BINDING PROTEIN 2"/>
    <property type="match status" value="1"/>
</dbReference>
<dbReference type="SUPFAM" id="SSF160443">
    <property type="entry name" value="SMR domain-like"/>
    <property type="match status" value="1"/>
</dbReference>
<name>A0A507B6N5_9PEZI</name>
<dbReference type="PANTHER" id="PTHR46535">
    <property type="entry name" value="NEDD4-BINDING PROTEIN 2"/>
    <property type="match status" value="1"/>
</dbReference>
<dbReference type="Gene3D" id="3.30.1370.110">
    <property type="match status" value="1"/>
</dbReference>
<evidence type="ECO:0000256" key="1">
    <source>
        <dbReference type="SAM" id="MobiDB-lite"/>
    </source>
</evidence>
<dbReference type="RefSeq" id="XP_031000516.1">
    <property type="nucleotide sequence ID" value="XM_031134219.1"/>
</dbReference>
<dbReference type="OrthoDB" id="4080456at2759"/>
<evidence type="ECO:0000313" key="3">
    <source>
        <dbReference type="EMBL" id="TPX18805.1"/>
    </source>
</evidence>
<evidence type="ECO:0000259" key="2">
    <source>
        <dbReference type="PROSITE" id="PS50828"/>
    </source>
</evidence>
<dbReference type="GO" id="GO:0005634">
    <property type="term" value="C:nucleus"/>
    <property type="evidence" value="ECO:0007669"/>
    <property type="project" value="TreeGrafter"/>
</dbReference>
<feature type="region of interest" description="Disordered" evidence="1">
    <location>
        <begin position="237"/>
        <end position="319"/>
    </location>
</feature>
<sequence length="460" mass="50266">MAGRVKGSDGDGHDADTLTTKLLDEFRSRIDEPLILTIASDYDLQASFTEARQSLLLIAENVVAEEASGFNSSGLPYESPAAALDALNLDSDTVHTVTDSSKARTSDSERTSLLDVASERSDSRDDVYQTLDTKTWTHEDKTAELRLCFPNLSEFDVSYSLKKAAGDLNKAYDELLNIQYLEDIGERPKGVDAFFISDEEVLSKKKKRANKKVPKAIQKRVDLGYDLAPPKLESIEAEPNTTAVTPGRGARLLTSRGPDPKGPVPSTKPPIDPAGWNVVATKKPKPQPHTNPFSPLSPTFPQPPSSRAAPSHREQAHSAYEAAGLATRRGRSDPLLRPYAGILAERGHENARAARRQDRAHWEALVESQSSLDVVDLHGAPVQDGVRIALRAAQAWWDSFGEDRARLARRQHLTIITGTGYHSAGGVSRMRSEVGAALDRYGWKNAVETGQFIVTGRKKG</sequence>
<gene>
    <name evidence="3" type="ORF">E0L32_011484</name>
</gene>
<feature type="compositionally biased region" description="Polar residues" evidence="1">
    <location>
        <begin position="288"/>
        <end position="297"/>
    </location>
</feature>
<dbReference type="InterPro" id="IPR002625">
    <property type="entry name" value="Smr_dom"/>
</dbReference>
<dbReference type="EMBL" id="SKBQ01000108">
    <property type="protein sequence ID" value="TPX18805.1"/>
    <property type="molecule type" value="Genomic_DNA"/>
</dbReference>